<evidence type="ECO:0000313" key="1">
    <source>
        <dbReference type="EMBL" id="TNC23556.1"/>
    </source>
</evidence>
<dbReference type="Proteomes" id="UP000305546">
    <property type="component" value="Unassembled WGS sequence"/>
</dbReference>
<dbReference type="AlphaFoldDB" id="A0A5C4LZ26"/>
<organism evidence="1 2">
    <name type="scientific">Amycolatopsis alkalitolerans</name>
    <dbReference type="NCBI Taxonomy" id="2547244"/>
    <lineage>
        <taxon>Bacteria</taxon>
        <taxon>Bacillati</taxon>
        <taxon>Actinomycetota</taxon>
        <taxon>Actinomycetes</taxon>
        <taxon>Pseudonocardiales</taxon>
        <taxon>Pseudonocardiaceae</taxon>
        <taxon>Amycolatopsis</taxon>
    </lineage>
</organism>
<dbReference type="RefSeq" id="WP_139098513.1">
    <property type="nucleotide sequence ID" value="NZ_VDFW01000019.1"/>
</dbReference>
<protein>
    <submittedName>
        <fullName evidence="1">Uncharacterized protein</fullName>
    </submittedName>
</protein>
<name>A0A5C4LZ26_9PSEU</name>
<dbReference type="OrthoDB" id="9895010at2"/>
<proteinExistence type="predicted"/>
<gene>
    <name evidence="1" type="ORF">FG385_21255</name>
</gene>
<keyword evidence="2" id="KW-1185">Reference proteome</keyword>
<comment type="caution">
    <text evidence="1">The sequence shown here is derived from an EMBL/GenBank/DDBJ whole genome shotgun (WGS) entry which is preliminary data.</text>
</comment>
<evidence type="ECO:0000313" key="2">
    <source>
        <dbReference type="Proteomes" id="UP000305546"/>
    </source>
</evidence>
<accession>A0A5C4LZ26</accession>
<reference evidence="1 2" key="1">
    <citation type="submission" date="2019-06" db="EMBL/GenBank/DDBJ databases">
        <title>Amycolatopsis alkalitolerans sp. nov., isolated from Gastrodia elata Blume.</title>
        <authorList>
            <person name="Narsing Rao M.P."/>
            <person name="Li W.J."/>
        </authorList>
    </citation>
    <scope>NUCLEOTIDE SEQUENCE [LARGE SCALE GENOMIC DNA]</scope>
    <source>
        <strain evidence="1 2">SYSUP0005</strain>
    </source>
</reference>
<sequence length="87" mass="9723">MTETGPQDEAKTLHKAAEELRRRIGADGPVEVNVEYVLFAVARLLEELGRSLRTGRPLERHATDAALEIAHHVLHRDQTGHPLPRSD</sequence>
<dbReference type="EMBL" id="VDFW01000019">
    <property type="protein sequence ID" value="TNC23556.1"/>
    <property type="molecule type" value="Genomic_DNA"/>
</dbReference>